<reference evidence="4 5" key="1">
    <citation type="submission" date="2016-09" db="EMBL/GenBank/DDBJ databases">
        <title>The complete genome sequences of Rhizobium gallicum, symbiovars gallicum and phaseoli, symbionts associated to common bean (Phaseolus vulgaris).</title>
        <authorList>
            <person name="Bustos P."/>
            <person name="Santamaria R.I."/>
            <person name="Perez-Carrascal O.M."/>
            <person name="Juarez S."/>
            <person name="Lozano L."/>
            <person name="Martinez-Flores I."/>
            <person name="Martinez-Romero E."/>
            <person name="Cevallos M."/>
            <person name="Romero D."/>
            <person name="Davila G."/>
            <person name="Gonzalez V."/>
        </authorList>
    </citation>
    <scope>NUCLEOTIDE SEQUENCE [LARGE SCALE GENOMIC DNA]</scope>
    <source>
        <strain evidence="4 5">8C-3</strain>
    </source>
</reference>
<proteinExistence type="predicted"/>
<name>A0A1L5P330_RHIET</name>
<sequence>MDMPRYKTVSDEQILDGLFGLILETGPDGLSFALAARACGLSPATMVQRFGNRLGLVEAVLLRAWDRLQAETEAADAEEALTPQGAINLLMRLMPPEDAERNAADGLLLLREDLRNPNLRARGARWGHTLACALGRRLSSDQHAAERLGWQMAALWQGAHTWWAFTRTDKPEQAIRRMLEEWLTSTHKA</sequence>
<evidence type="ECO:0000313" key="4">
    <source>
        <dbReference type="EMBL" id="APO74547.1"/>
    </source>
</evidence>
<evidence type="ECO:0000256" key="2">
    <source>
        <dbReference type="PROSITE-ProRule" id="PRU00335"/>
    </source>
</evidence>
<feature type="domain" description="HTH tetR-type" evidence="3">
    <location>
        <begin position="8"/>
        <end position="68"/>
    </location>
</feature>
<gene>
    <name evidence="4" type="ORF">AM571_CH01724</name>
</gene>
<keyword evidence="1 2" id="KW-0238">DNA-binding</keyword>
<protein>
    <submittedName>
        <fullName evidence="4">Transcriptional regulator protein</fullName>
    </submittedName>
</protein>
<evidence type="ECO:0000256" key="1">
    <source>
        <dbReference type="ARBA" id="ARBA00023125"/>
    </source>
</evidence>
<evidence type="ECO:0000313" key="5">
    <source>
        <dbReference type="Proteomes" id="UP000185109"/>
    </source>
</evidence>
<evidence type="ECO:0000259" key="3">
    <source>
        <dbReference type="PROSITE" id="PS50977"/>
    </source>
</evidence>
<dbReference type="EMBL" id="CP017241">
    <property type="protein sequence ID" value="APO74547.1"/>
    <property type="molecule type" value="Genomic_DNA"/>
</dbReference>
<dbReference type="SUPFAM" id="SSF46689">
    <property type="entry name" value="Homeodomain-like"/>
    <property type="match status" value="1"/>
</dbReference>
<dbReference type="Proteomes" id="UP000185109">
    <property type="component" value="Chromosome"/>
</dbReference>
<feature type="DNA-binding region" description="H-T-H motif" evidence="2">
    <location>
        <begin position="31"/>
        <end position="50"/>
    </location>
</feature>
<dbReference type="PROSITE" id="PS50977">
    <property type="entry name" value="HTH_TETR_2"/>
    <property type="match status" value="1"/>
</dbReference>
<dbReference type="Gene3D" id="1.10.357.10">
    <property type="entry name" value="Tetracycline Repressor, domain 2"/>
    <property type="match status" value="1"/>
</dbReference>
<accession>A0A1L5P330</accession>
<dbReference type="InterPro" id="IPR009057">
    <property type="entry name" value="Homeodomain-like_sf"/>
</dbReference>
<dbReference type="AlphaFoldDB" id="A0A1L5P330"/>
<dbReference type="InterPro" id="IPR001647">
    <property type="entry name" value="HTH_TetR"/>
</dbReference>
<organism evidence="4 5">
    <name type="scientific">Rhizobium etli 8C-3</name>
    <dbReference type="NCBI Taxonomy" id="538025"/>
    <lineage>
        <taxon>Bacteria</taxon>
        <taxon>Pseudomonadati</taxon>
        <taxon>Pseudomonadota</taxon>
        <taxon>Alphaproteobacteria</taxon>
        <taxon>Hyphomicrobiales</taxon>
        <taxon>Rhizobiaceae</taxon>
        <taxon>Rhizobium/Agrobacterium group</taxon>
        <taxon>Rhizobium</taxon>
    </lineage>
</organism>
<dbReference type="GO" id="GO:0003677">
    <property type="term" value="F:DNA binding"/>
    <property type="evidence" value="ECO:0007669"/>
    <property type="project" value="UniProtKB-UniRule"/>
</dbReference>